<dbReference type="SUPFAM" id="SSF53167">
    <property type="entry name" value="Purine and uridine phosphorylases"/>
    <property type="match status" value="1"/>
</dbReference>
<dbReference type="GO" id="GO:0009116">
    <property type="term" value="P:nucleoside metabolic process"/>
    <property type="evidence" value="ECO:0007669"/>
    <property type="project" value="InterPro"/>
</dbReference>
<evidence type="ECO:0000313" key="2">
    <source>
        <dbReference type="EMBL" id="EHK22859.1"/>
    </source>
</evidence>
<dbReference type="VEuPathDB" id="FungiDB:TRIVIDRAFT_136184"/>
<feature type="non-terminal residue" evidence="2">
    <location>
        <position position="291"/>
    </location>
</feature>
<dbReference type="PANTHER" id="PTHR46082">
    <property type="entry name" value="ATP/GTP-BINDING PROTEIN-RELATED"/>
    <property type="match status" value="1"/>
</dbReference>
<dbReference type="Pfam" id="PF01048">
    <property type="entry name" value="PNP_UDP_1"/>
    <property type="match status" value="1"/>
</dbReference>
<feature type="non-terminal residue" evidence="2">
    <location>
        <position position="1"/>
    </location>
</feature>
<dbReference type="OMA" id="INRHNVV"/>
<comment type="caution">
    <text evidence="2">The sequence shown here is derived from an EMBL/GenBank/DDBJ whole genome shotgun (WGS) entry which is preliminary data.</text>
</comment>
<organism evidence="2 3">
    <name type="scientific">Hypocrea virens (strain Gv29-8 / FGSC 10586)</name>
    <name type="common">Gliocladium virens</name>
    <name type="synonym">Trichoderma virens</name>
    <dbReference type="NCBI Taxonomy" id="413071"/>
    <lineage>
        <taxon>Eukaryota</taxon>
        <taxon>Fungi</taxon>
        <taxon>Dikarya</taxon>
        <taxon>Ascomycota</taxon>
        <taxon>Pezizomycotina</taxon>
        <taxon>Sordariomycetes</taxon>
        <taxon>Hypocreomycetidae</taxon>
        <taxon>Hypocreales</taxon>
        <taxon>Hypocreaceae</taxon>
        <taxon>Trichoderma</taxon>
    </lineage>
</organism>
<dbReference type="InterPro" id="IPR035994">
    <property type="entry name" value="Nucleoside_phosphorylase_sf"/>
</dbReference>
<evidence type="ECO:0000259" key="1">
    <source>
        <dbReference type="Pfam" id="PF01048"/>
    </source>
</evidence>
<keyword evidence="3" id="KW-1185">Reference proteome</keyword>
<dbReference type="STRING" id="413071.G9MRZ1"/>
<feature type="domain" description="Nucleoside phosphorylase" evidence="1">
    <location>
        <begin position="4"/>
        <end position="285"/>
    </location>
</feature>
<dbReference type="Proteomes" id="UP000007115">
    <property type="component" value="Unassembled WGS sequence"/>
</dbReference>
<dbReference type="Gene3D" id="3.40.50.1580">
    <property type="entry name" value="Nucleoside phosphorylase domain"/>
    <property type="match status" value="1"/>
</dbReference>
<dbReference type="AlphaFoldDB" id="G9MRZ1"/>
<dbReference type="InterPro" id="IPR000845">
    <property type="entry name" value="Nucleoside_phosphorylase_d"/>
</dbReference>
<reference evidence="2 3" key="1">
    <citation type="journal article" date="2011" name="Genome Biol.">
        <title>Comparative genome sequence analysis underscores mycoparasitism as the ancestral life style of Trichoderma.</title>
        <authorList>
            <person name="Kubicek C.P."/>
            <person name="Herrera-Estrella A."/>
            <person name="Seidl-Seiboth V."/>
            <person name="Martinez D.A."/>
            <person name="Druzhinina I.S."/>
            <person name="Thon M."/>
            <person name="Zeilinger S."/>
            <person name="Casas-Flores S."/>
            <person name="Horwitz B.A."/>
            <person name="Mukherjee P.K."/>
            <person name="Mukherjee M."/>
            <person name="Kredics L."/>
            <person name="Alcaraz L.D."/>
            <person name="Aerts A."/>
            <person name="Antal Z."/>
            <person name="Atanasova L."/>
            <person name="Cervantes-Badillo M.G."/>
            <person name="Challacombe J."/>
            <person name="Chertkov O."/>
            <person name="McCluskey K."/>
            <person name="Coulpier F."/>
            <person name="Deshpande N."/>
            <person name="von Doehren H."/>
            <person name="Ebbole D.J."/>
            <person name="Esquivel-Naranjo E.U."/>
            <person name="Fekete E."/>
            <person name="Flipphi M."/>
            <person name="Glaser F."/>
            <person name="Gomez-Rodriguez E.Y."/>
            <person name="Gruber S."/>
            <person name="Han C."/>
            <person name="Henrissat B."/>
            <person name="Hermosa R."/>
            <person name="Hernandez-Onate M."/>
            <person name="Karaffa L."/>
            <person name="Kosti I."/>
            <person name="Le Crom S."/>
            <person name="Lindquist E."/>
            <person name="Lucas S."/>
            <person name="Luebeck M."/>
            <person name="Luebeck P.S."/>
            <person name="Margeot A."/>
            <person name="Metz B."/>
            <person name="Misra M."/>
            <person name="Nevalainen H."/>
            <person name="Omann M."/>
            <person name="Packer N."/>
            <person name="Perrone G."/>
            <person name="Uresti-Rivera E.E."/>
            <person name="Salamov A."/>
            <person name="Schmoll M."/>
            <person name="Seiboth B."/>
            <person name="Shapiro H."/>
            <person name="Sukno S."/>
            <person name="Tamayo-Ramos J.A."/>
            <person name="Tisch D."/>
            <person name="Wiest A."/>
            <person name="Wilkinson H.H."/>
            <person name="Zhang M."/>
            <person name="Coutinho P.M."/>
            <person name="Kenerley C.M."/>
            <person name="Monte E."/>
            <person name="Baker S.E."/>
            <person name="Grigoriev I.V."/>
        </authorList>
    </citation>
    <scope>NUCLEOTIDE SEQUENCE [LARGE SCALE GENOMIC DNA]</scope>
    <source>
        <strain evidence="3">Gv29-8 / FGSC 10586</strain>
    </source>
</reference>
<dbReference type="GeneID" id="25787692"/>
<dbReference type="eggNOG" id="KOG4177">
    <property type="taxonomic scope" value="Eukaryota"/>
</dbReference>
<protein>
    <recommendedName>
        <fullName evidence="1">Nucleoside phosphorylase domain-containing protein</fullName>
    </recommendedName>
</protein>
<evidence type="ECO:0000313" key="3">
    <source>
        <dbReference type="Proteomes" id="UP000007115"/>
    </source>
</evidence>
<dbReference type="InParanoid" id="G9MRZ1"/>
<proteinExistence type="predicted"/>
<dbReference type="GO" id="GO:0003824">
    <property type="term" value="F:catalytic activity"/>
    <property type="evidence" value="ECO:0007669"/>
    <property type="project" value="InterPro"/>
</dbReference>
<accession>G9MRZ1</accession>
<dbReference type="InterPro" id="IPR053137">
    <property type="entry name" value="NLR-like"/>
</dbReference>
<gene>
    <name evidence="2" type="ORF">TRIVIDRAFT_136184</name>
</gene>
<dbReference type="PANTHER" id="PTHR46082:SF11">
    <property type="entry name" value="AAA+ ATPASE DOMAIN-CONTAINING PROTEIN-RELATED"/>
    <property type="match status" value="1"/>
</dbReference>
<dbReference type="EMBL" id="ABDF02000006">
    <property type="protein sequence ID" value="EHK22859.1"/>
    <property type="molecule type" value="Genomic_DNA"/>
</dbReference>
<dbReference type="OrthoDB" id="4900214at2759"/>
<dbReference type="RefSeq" id="XP_013957068.1">
    <property type="nucleotide sequence ID" value="XM_014101593.1"/>
</dbReference>
<sequence length="291" mass="31877">DSYTIAWICALPIEMAAANAMLDRIHQKLPLDAKDSNSYILGNIGPHNIVVACLPANRYGTNPAAVVATNLARTFPSIKVGLMVGIGGGVPGKVDIRLGDIVVGNSVVQHDLGKVVQGSRVHPTGVPKYPPTRLSTAVSRLQTNHEYTFSRVPTILKEMLIKHPKMIEYIHPSSSQDKLFRATYSHNPEIVSCDSCDTSMLVSRHPREDSNPVIHYGNIASGNQVMKDAICRDEIARHHDIICFEMEAAGLVDTLPCLVIRGICDYSDSHKNKQWQRYAAATAAAYARELL</sequence>
<name>G9MRZ1_HYPVG</name>
<dbReference type="HOGENOM" id="CLU_000288_34_22_1"/>